<accession>B6XB14</accession>
<gene>
    <name evidence="5" type="primary">cheY</name>
    <name evidence="5" type="ORF">PROVALCAL_00519</name>
</gene>
<sequence>MVAVFYHCIFEGVVMAAKDLSFLVVDDFSTMRRIVRNLLKELGFNKIEEAEDGVDALEKIRAGSIDFVVADWNMPNMDGLELLKTIRGDDALKHIPVLMVTAEAKKENIIAAAQAGASGYVVKPFTAAILEEKLNKVFEKMGLQ</sequence>
<dbReference type="GO" id="GO:0000160">
    <property type="term" value="P:phosphorelay signal transduction system"/>
    <property type="evidence" value="ECO:0007669"/>
    <property type="project" value="InterPro"/>
</dbReference>
<dbReference type="SMART" id="SM00448">
    <property type="entry name" value="REC"/>
    <property type="match status" value="1"/>
</dbReference>
<feature type="domain" description="Response regulatory" evidence="4">
    <location>
        <begin position="21"/>
        <end position="138"/>
    </location>
</feature>
<dbReference type="eggNOG" id="COG0745">
    <property type="taxonomic scope" value="Bacteria"/>
</dbReference>
<keyword evidence="1" id="KW-0007">Acetylation</keyword>
<dbReference type="Pfam" id="PF00072">
    <property type="entry name" value="Response_reg"/>
    <property type="match status" value="1"/>
</dbReference>
<dbReference type="Gene3D" id="3.40.50.2300">
    <property type="match status" value="1"/>
</dbReference>
<dbReference type="PANTHER" id="PTHR43228:SF1">
    <property type="entry name" value="TWO-COMPONENT RESPONSE REGULATOR ARR22"/>
    <property type="match status" value="1"/>
</dbReference>
<dbReference type="AlphaFoldDB" id="B6XB14"/>
<evidence type="ECO:0000313" key="5">
    <source>
        <dbReference type="EMBL" id="EEB47343.1"/>
    </source>
</evidence>
<dbReference type="InterPro" id="IPR052048">
    <property type="entry name" value="ST_Response_Regulator"/>
</dbReference>
<protein>
    <recommendedName>
        <fullName evidence="2">Chemotaxis protein CheY</fullName>
    </recommendedName>
</protein>
<reference evidence="5 6" key="2">
    <citation type="submission" date="2008-10" db="EMBL/GenBank/DDBJ databases">
        <authorList>
            <person name="Fulton L."/>
            <person name="Clifton S."/>
            <person name="Fulton B."/>
            <person name="Xu J."/>
            <person name="Minx P."/>
            <person name="Pepin K.H."/>
            <person name="Johnson M."/>
            <person name="Bhonagiri V."/>
            <person name="Nash W.E."/>
            <person name="Mardis E.R."/>
            <person name="Wilson R.K."/>
        </authorList>
    </citation>
    <scope>NUCLEOTIDE SEQUENCE [LARGE SCALE GENOMIC DNA]</scope>
    <source>
        <strain evidence="5 6">DSM 30120</strain>
    </source>
</reference>
<organism evidence="5 6">
    <name type="scientific">Providencia alcalifaciens DSM 30120</name>
    <dbReference type="NCBI Taxonomy" id="520999"/>
    <lineage>
        <taxon>Bacteria</taxon>
        <taxon>Pseudomonadati</taxon>
        <taxon>Pseudomonadota</taxon>
        <taxon>Gammaproteobacteria</taxon>
        <taxon>Enterobacterales</taxon>
        <taxon>Morganellaceae</taxon>
        <taxon>Providencia</taxon>
    </lineage>
</organism>
<dbReference type="PANTHER" id="PTHR43228">
    <property type="entry name" value="TWO-COMPONENT RESPONSE REGULATOR"/>
    <property type="match status" value="1"/>
</dbReference>
<proteinExistence type="predicted"/>
<evidence type="ECO:0000256" key="3">
    <source>
        <dbReference type="PROSITE-ProRule" id="PRU00169"/>
    </source>
</evidence>
<feature type="modified residue" description="4-aspartylphosphate" evidence="3">
    <location>
        <position position="71"/>
    </location>
</feature>
<dbReference type="NCBIfam" id="NF007901">
    <property type="entry name" value="PRK10610.1"/>
    <property type="match status" value="1"/>
</dbReference>
<keyword evidence="3" id="KW-0597">Phosphoprotein</keyword>
<comment type="caution">
    <text evidence="5">The sequence shown here is derived from an EMBL/GenBank/DDBJ whole genome shotgun (WGS) entry which is preliminary data.</text>
</comment>
<evidence type="ECO:0000256" key="2">
    <source>
        <dbReference type="ARBA" id="ARBA00040987"/>
    </source>
</evidence>
<reference evidence="5 6" key="1">
    <citation type="submission" date="2008-10" db="EMBL/GenBank/DDBJ databases">
        <title>Draft genome sequence of Providencia alcalifaciens (DSM 30120).</title>
        <authorList>
            <person name="Sudarsanam P."/>
            <person name="Ley R."/>
            <person name="Guruge J."/>
            <person name="Turnbaugh P.J."/>
            <person name="Mahowald M."/>
            <person name="Liep D."/>
            <person name="Gordon J."/>
        </authorList>
    </citation>
    <scope>NUCLEOTIDE SEQUENCE [LARGE SCALE GENOMIC DNA]</scope>
    <source>
        <strain evidence="5 6">DSM 30120</strain>
    </source>
</reference>
<evidence type="ECO:0000313" key="6">
    <source>
        <dbReference type="Proteomes" id="UP000003729"/>
    </source>
</evidence>
<dbReference type="SUPFAM" id="SSF52172">
    <property type="entry name" value="CheY-like"/>
    <property type="match status" value="1"/>
</dbReference>
<name>B6XB14_9GAMM</name>
<evidence type="ECO:0000259" key="4">
    <source>
        <dbReference type="PROSITE" id="PS50110"/>
    </source>
</evidence>
<dbReference type="InterPro" id="IPR011006">
    <property type="entry name" value="CheY-like_superfamily"/>
</dbReference>
<dbReference type="InterPro" id="IPR001789">
    <property type="entry name" value="Sig_transdc_resp-reg_receiver"/>
</dbReference>
<dbReference type="EMBL" id="ABXW01000007">
    <property type="protein sequence ID" value="EEB47343.1"/>
    <property type="molecule type" value="Genomic_DNA"/>
</dbReference>
<dbReference type="Proteomes" id="UP000003729">
    <property type="component" value="Unassembled WGS sequence"/>
</dbReference>
<dbReference type="PROSITE" id="PS50110">
    <property type="entry name" value="RESPONSE_REGULATORY"/>
    <property type="match status" value="1"/>
</dbReference>
<evidence type="ECO:0000256" key="1">
    <source>
        <dbReference type="ARBA" id="ARBA00022990"/>
    </source>
</evidence>
<dbReference type="CDD" id="cd19923">
    <property type="entry name" value="REC_CheY_CheY3"/>
    <property type="match status" value="1"/>
</dbReference>